<evidence type="ECO:0000313" key="1">
    <source>
        <dbReference type="EMBL" id="MDQ0114707.1"/>
    </source>
</evidence>
<accession>A0ABT9U4Z6</accession>
<keyword evidence="2" id="KW-1185">Reference proteome</keyword>
<organism evidence="1 2">
    <name type="scientific">Paenibacillus harenae</name>
    <dbReference type="NCBI Taxonomy" id="306543"/>
    <lineage>
        <taxon>Bacteria</taxon>
        <taxon>Bacillati</taxon>
        <taxon>Bacillota</taxon>
        <taxon>Bacilli</taxon>
        <taxon>Bacillales</taxon>
        <taxon>Paenibacillaceae</taxon>
        <taxon>Paenibacillus</taxon>
    </lineage>
</organism>
<dbReference type="EMBL" id="JAUSSU010000008">
    <property type="protein sequence ID" value="MDQ0114707.1"/>
    <property type="molecule type" value="Genomic_DNA"/>
</dbReference>
<gene>
    <name evidence="1" type="ORF">J2T15_004163</name>
</gene>
<protein>
    <submittedName>
        <fullName evidence="1">Uncharacterized protein</fullName>
    </submittedName>
</protein>
<dbReference type="RefSeq" id="WP_307206088.1">
    <property type="nucleotide sequence ID" value="NZ_JAUSST010000006.1"/>
</dbReference>
<proteinExistence type="predicted"/>
<sequence>MAANTTAVQEKEVTEHNIHLTASETGFLWIHGKKALTHPFK</sequence>
<evidence type="ECO:0000313" key="2">
    <source>
        <dbReference type="Proteomes" id="UP001229346"/>
    </source>
</evidence>
<name>A0ABT9U4Z6_PAEHA</name>
<comment type="caution">
    <text evidence="1">The sequence shown here is derived from an EMBL/GenBank/DDBJ whole genome shotgun (WGS) entry which is preliminary data.</text>
</comment>
<reference evidence="1 2" key="1">
    <citation type="submission" date="2023-07" db="EMBL/GenBank/DDBJ databases">
        <title>Sorghum-associated microbial communities from plants grown in Nebraska, USA.</title>
        <authorList>
            <person name="Schachtman D."/>
        </authorList>
    </citation>
    <scope>NUCLEOTIDE SEQUENCE [LARGE SCALE GENOMIC DNA]</scope>
    <source>
        <strain evidence="1 2">CC482</strain>
    </source>
</reference>
<dbReference type="Proteomes" id="UP001229346">
    <property type="component" value="Unassembled WGS sequence"/>
</dbReference>